<dbReference type="STRING" id="1137991.SAMN05660642_00360"/>
<dbReference type="Pfam" id="PF05901">
    <property type="entry name" value="Excalibur"/>
    <property type="match status" value="1"/>
</dbReference>
<evidence type="ECO:0000313" key="3">
    <source>
        <dbReference type="EMBL" id="SDL59309.1"/>
    </source>
</evidence>
<dbReference type="EMBL" id="FNHE01000001">
    <property type="protein sequence ID" value="SDL59309.1"/>
    <property type="molecule type" value="Genomic_DNA"/>
</dbReference>
<feature type="region of interest" description="Disordered" evidence="1">
    <location>
        <begin position="284"/>
        <end position="305"/>
    </location>
</feature>
<evidence type="ECO:0000259" key="2">
    <source>
        <dbReference type="SMART" id="SM00894"/>
    </source>
</evidence>
<evidence type="ECO:0000256" key="1">
    <source>
        <dbReference type="SAM" id="MobiDB-lite"/>
    </source>
</evidence>
<dbReference type="Pfam" id="PF07510">
    <property type="entry name" value="GmrSD_C"/>
    <property type="match status" value="1"/>
</dbReference>
<accession>A0A1G9LBE5</accession>
<dbReference type="RefSeq" id="WP_217635935.1">
    <property type="nucleotide sequence ID" value="NZ_FNHE01000001.1"/>
</dbReference>
<dbReference type="AlphaFoldDB" id="A0A1G9LBE5"/>
<sequence>MPPSSPVVPSRLRRGVLTGSALLVLLGGLPGCDVLSATGQAGGPPTGVLDDAAAEEAIATAPPDSALAALGEVPVRGRAPRTGYEREEFGDGWVDTDRNGCDTRNDVLARDLTGEEFRPGSDCVVVSGTLEDPYSGRTIEFRRGEDTSDDVQIDHVVALSDAWQKGAQRWDADRRTAFANDPLNLLAVDGPLNMQKGDGDAATWLPPNTAYRCAYVARQVAVKSGYGLWVTRAERNAAATVLAGCPDEPLPGASPDVGARTAPAPAGTVYADCDAVRAAGAAPIRRGEPGWSDTFDGDGDGVGCE</sequence>
<keyword evidence="4" id="KW-1185">Reference proteome</keyword>
<dbReference type="InterPro" id="IPR011089">
    <property type="entry name" value="GmrSD_C"/>
</dbReference>
<reference evidence="4" key="1">
    <citation type="submission" date="2016-10" db="EMBL/GenBank/DDBJ databases">
        <authorList>
            <person name="Varghese N."/>
            <person name="Submissions S."/>
        </authorList>
    </citation>
    <scope>NUCLEOTIDE SEQUENCE [LARGE SCALE GENOMIC DNA]</scope>
    <source>
        <strain evidence="4">DSM 45419</strain>
    </source>
</reference>
<dbReference type="SMART" id="SM00894">
    <property type="entry name" value="Excalibur"/>
    <property type="match status" value="1"/>
</dbReference>
<feature type="domain" description="Excalibur calcium-binding" evidence="2">
    <location>
        <begin position="269"/>
        <end position="305"/>
    </location>
</feature>
<organism evidence="3 4">
    <name type="scientific">Geodermatophilus siccatus</name>
    <dbReference type="NCBI Taxonomy" id="1137991"/>
    <lineage>
        <taxon>Bacteria</taxon>
        <taxon>Bacillati</taxon>
        <taxon>Actinomycetota</taxon>
        <taxon>Actinomycetes</taxon>
        <taxon>Geodermatophilales</taxon>
        <taxon>Geodermatophilaceae</taxon>
        <taxon>Geodermatophilus</taxon>
    </lineage>
</organism>
<dbReference type="Proteomes" id="UP000198680">
    <property type="component" value="Unassembled WGS sequence"/>
</dbReference>
<gene>
    <name evidence="3" type="ORF">SAMN05660642_00360</name>
</gene>
<dbReference type="PANTHER" id="PTHR24094:SF15">
    <property type="entry name" value="AMP-DEPENDENT SYNTHETASE_LIGASE DOMAIN-CONTAINING PROTEIN-RELATED"/>
    <property type="match status" value="1"/>
</dbReference>
<dbReference type="InterPro" id="IPR008613">
    <property type="entry name" value="Excalibur_Ca-bd_domain"/>
</dbReference>
<name>A0A1G9LBE5_9ACTN</name>
<evidence type="ECO:0000313" key="4">
    <source>
        <dbReference type="Proteomes" id="UP000198680"/>
    </source>
</evidence>
<proteinExistence type="predicted"/>
<dbReference type="PANTHER" id="PTHR24094">
    <property type="entry name" value="SECRETED PROTEIN"/>
    <property type="match status" value="1"/>
</dbReference>
<protein>
    <submittedName>
        <fullName evidence="3">Excalibur calcium-binding domain-containing protein</fullName>
    </submittedName>
</protein>